<accession>A0A3N1H3W3</accession>
<dbReference type="Pfam" id="PF08592">
    <property type="entry name" value="Anthrone_oxy"/>
    <property type="match status" value="1"/>
</dbReference>
<evidence type="ECO:0000313" key="1">
    <source>
        <dbReference type="EMBL" id="ROP37223.1"/>
    </source>
</evidence>
<dbReference type="Proteomes" id="UP000268727">
    <property type="component" value="Unassembled WGS sequence"/>
</dbReference>
<gene>
    <name evidence="1" type="ORF">EDD40_2522</name>
</gene>
<dbReference type="AlphaFoldDB" id="A0A3N1H3W3"/>
<keyword evidence="2" id="KW-1185">Reference proteome</keyword>
<comment type="caution">
    <text evidence="1">The sequence shown here is derived from an EMBL/GenBank/DDBJ whole genome shotgun (WGS) entry which is preliminary data.</text>
</comment>
<dbReference type="RefSeq" id="WP_123743057.1">
    <property type="nucleotide sequence ID" value="NZ_RJKM01000001.1"/>
</dbReference>
<protein>
    <submittedName>
        <fullName evidence="1">Uncharacterized protein DUF1772</fullName>
    </submittedName>
</protein>
<sequence>MGLRLPWAALARLGHAHWFSGNLYEAVVDVPGLLADARPHREPRLLGPGSPLRYYAPAAPVTVVATGVTLVESWRNGGDRRAVAASAVGTLVAAGLTGYLVKAVNLRLLRDDEPMGDDERRRLMRTWHRGNLLRLAALAVAAAATRRATPVRPRPVRLDV</sequence>
<reference evidence="1 2" key="1">
    <citation type="submission" date="2018-11" db="EMBL/GenBank/DDBJ databases">
        <title>Sequencing the genomes of 1000 actinobacteria strains.</title>
        <authorList>
            <person name="Klenk H.-P."/>
        </authorList>
    </citation>
    <scope>NUCLEOTIDE SEQUENCE [LARGE SCALE GENOMIC DNA]</scope>
    <source>
        <strain evidence="1 2">DSM 44231</strain>
    </source>
</reference>
<proteinExistence type="predicted"/>
<name>A0A3N1H3W3_9PSEU</name>
<dbReference type="OrthoDB" id="4763906at2"/>
<dbReference type="EMBL" id="RJKM01000001">
    <property type="protein sequence ID" value="ROP37223.1"/>
    <property type="molecule type" value="Genomic_DNA"/>
</dbReference>
<organism evidence="1 2">
    <name type="scientific">Saccharothrix texasensis</name>
    <dbReference type="NCBI Taxonomy" id="103734"/>
    <lineage>
        <taxon>Bacteria</taxon>
        <taxon>Bacillati</taxon>
        <taxon>Actinomycetota</taxon>
        <taxon>Actinomycetes</taxon>
        <taxon>Pseudonocardiales</taxon>
        <taxon>Pseudonocardiaceae</taxon>
        <taxon>Saccharothrix</taxon>
    </lineage>
</organism>
<evidence type="ECO:0000313" key="2">
    <source>
        <dbReference type="Proteomes" id="UP000268727"/>
    </source>
</evidence>
<dbReference type="InterPro" id="IPR013901">
    <property type="entry name" value="Anthrone_oxy"/>
</dbReference>